<dbReference type="InterPro" id="IPR012349">
    <property type="entry name" value="Split_barrel_FMN-bd"/>
</dbReference>
<dbReference type="UniPathway" id="UPA01068">
    <property type="reaction ID" value="UER00304"/>
</dbReference>
<dbReference type="SUPFAM" id="SSF50475">
    <property type="entry name" value="FMN-binding split barrel"/>
    <property type="match status" value="1"/>
</dbReference>
<dbReference type="PANTHER" id="PTHR10851">
    <property type="entry name" value="PYRIDOXINE-5-PHOSPHATE OXIDASE"/>
    <property type="match status" value="1"/>
</dbReference>
<protein>
    <recommendedName>
        <fullName evidence="4">pyridoxal 5'-phosphate synthase</fullName>
        <ecNumber evidence="4">1.4.3.5</ecNumber>
    </recommendedName>
</protein>
<accession>D8RH95</accession>
<dbReference type="PANTHER" id="PTHR10851:SF3">
    <property type="entry name" value="PYRIDOXINE_PYRIDOXAMINE 5'-PHOSPHATE OXIDASE 2"/>
    <property type="match status" value="1"/>
</dbReference>
<comment type="pathway">
    <text evidence="2">Cofactor metabolism; pyridoxal 5'-phosphate salvage; pyridoxal 5'-phosphate from pyridoxamine 5'-phosphate: step 1/1.</text>
</comment>
<evidence type="ECO:0000313" key="10">
    <source>
        <dbReference type="EMBL" id="EFJ28735.1"/>
    </source>
</evidence>
<keyword evidence="5" id="KW-0285">Flavoprotein</keyword>
<dbReference type="STRING" id="88036.D8RH95"/>
<dbReference type="Gramene" id="EFJ28735">
    <property type="protein sequence ID" value="EFJ28735"/>
    <property type="gene ID" value="SELMODRAFT_227980"/>
</dbReference>
<sequence length="192" mass="22129">MGERILPWRQLLESALESHSQLQHSRFCQLATVRANGTPANRTVVFRGFADGTDNLLFTTDSRSNKVQEAQHCPVAEVCYYFTDSWEQFRIHGDIEVISHTEDDPLKKEIREKSWFSSSLQTRKQFTWPHPGQPKESHPEEVRLESTQPPVDTFCVVTLHPVEVDYLHLKQHKRIVFRSSSGGDWTSQAVNP</sequence>
<dbReference type="InParanoid" id="D8RH95"/>
<evidence type="ECO:0000256" key="4">
    <source>
        <dbReference type="ARBA" id="ARBA00012801"/>
    </source>
</evidence>
<gene>
    <name evidence="10" type="ORF">SELMODRAFT_227980</name>
</gene>
<proteinExistence type="predicted"/>
<reference evidence="10 11" key="1">
    <citation type="journal article" date="2011" name="Science">
        <title>The Selaginella genome identifies genetic changes associated with the evolution of vascular plants.</title>
        <authorList>
            <person name="Banks J.A."/>
            <person name="Nishiyama T."/>
            <person name="Hasebe M."/>
            <person name="Bowman J.L."/>
            <person name="Gribskov M."/>
            <person name="dePamphilis C."/>
            <person name="Albert V.A."/>
            <person name="Aono N."/>
            <person name="Aoyama T."/>
            <person name="Ambrose B.A."/>
            <person name="Ashton N.W."/>
            <person name="Axtell M.J."/>
            <person name="Barker E."/>
            <person name="Barker M.S."/>
            <person name="Bennetzen J.L."/>
            <person name="Bonawitz N.D."/>
            <person name="Chapple C."/>
            <person name="Cheng C."/>
            <person name="Correa L.G."/>
            <person name="Dacre M."/>
            <person name="DeBarry J."/>
            <person name="Dreyer I."/>
            <person name="Elias M."/>
            <person name="Engstrom E.M."/>
            <person name="Estelle M."/>
            <person name="Feng L."/>
            <person name="Finet C."/>
            <person name="Floyd S.K."/>
            <person name="Frommer W.B."/>
            <person name="Fujita T."/>
            <person name="Gramzow L."/>
            <person name="Gutensohn M."/>
            <person name="Harholt J."/>
            <person name="Hattori M."/>
            <person name="Heyl A."/>
            <person name="Hirai T."/>
            <person name="Hiwatashi Y."/>
            <person name="Ishikawa M."/>
            <person name="Iwata M."/>
            <person name="Karol K.G."/>
            <person name="Koehler B."/>
            <person name="Kolukisaoglu U."/>
            <person name="Kubo M."/>
            <person name="Kurata T."/>
            <person name="Lalonde S."/>
            <person name="Li K."/>
            <person name="Li Y."/>
            <person name="Litt A."/>
            <person name="Lyons E."/>
            <person name="Manning G."/>
            <person name="Maruyama T."/>
            <person name="Michael T.P."/>
            <person name="Mikami K."/>
            <person name="Miyazaki S."/>
            <person name="Morinaga S."/>
            <person name="Murata T."/>
            <person name="Mueller-Roeber B."/>
            <person name="Nelson D.R."/>
            <person name="Obara M."/>
            <person name="Oguri Y."/>
            <person name="Olmstead R.G."/>
            <person name="Onodera N."/>
            <person name="Petersen B.L."/>
            <person name="Pils B."/>
            <person name="Prigge M."/>
            <person name="Rensing S.A."/>
            <person name="Riano-Pachon D.M."/>
            <person name="Roberts A.W."/>
            <person name="Sato Y."/>
            <person name="Scheller H.V."/>
            <person name="Schulz B."/>
            <person name="Schulz C."/>
            <person name="Shakirov E.V."/>
            <person name="Shibagaki N."/>
            <person name="Shinohara N."/>
            <person name="Shippen D.E."/>
            <person name="Soerensen I."/>
            <person name="Sotooka R."/>
            <person name="Sugimoto N."/>
            <person name="Sugita M."/>
            <person name="Sumikawa N."/>
            <person name="Tanurdzic M."/>
            <person name="Theissen G."/>
            <person name="Ulvskov P."/>
            <person name="Wakazuki S."/>
            <person name="Weng J.K."/>
            <person name="Willats W.W."/>
            <person name="Wipf D."/>
            <person name="Wolf P.G."/>
            <person name="Yang L."/>
            <person name="Zimmer A.D."/>
            <person name="Zhu Q."/>
            <person name="Mitros T."/>
            <person name="Hellsten U."/>
            <person name="Loque D."/>
            <person name="Otillar R."/>
            <person name="Salamov A."/>
            <person name="Schmutz J."/>
            <person name="Shapiro H."/>
            <person name="Lindquist E."/>
            <person name="Lucas S."/>
            <person name="Rokhsar D."/>
            <person name="Grigoriev I.V."/>
        </authorList>
    </citation>
    <scope>NUCLEOTIDE SEQUENCE [LARGE SCALE GENOMIC DNA]</scope>
</reference>
<evidence type="ECO:0000256" key="7">
    <source>
        <dbReference type="ARBA" id="ARBA00023002"/>
    </source>
</evidence>
<dbReference type="GO" id="GO:0010181">
    <property type="term" value="F:FMN binding"/>
    <property type="evidence" value="ECO:0007669"/>
    <property type="project" value="InterPro"/>
</dbReference>
<evidence type="ECO:0000256" key="1">
    <source>
        <dbReference type="ARBA" id="ARBA00001917"/>
    </source>
</evidence>
<evidence type="ECO:0000313" key="11">
    <source>
        <dbReference type="Proteomes" id="UP000001514"/>
    </source>
</evidence>
<dbReference type="GO" id="GO:0004733">
    <property type="term" value="F:pyridoxamine phosphate oxidase activity"/>
    <property type="evidence" value="ECO:0007669"/>
    <property type="project" value="UniProtKB-EC"/>
</dbReference>
<dbReference type="GO" id="GO:0008615">
    <property type="term" value="P:pyridoxine biosynthetic process"/>
    <property type="evidence" value="ECO:0007669"/>
    <property type="project" value="InterPro"/>
</dbReference>
<feature type="region of interest" description="Disordered" evidence="8">
    <location>
        <begin position="126"/>
        <end position="146"/>
    </location>
</feature>
<keyword evidence="6" id="KW-0288">FMN</keyword>
<dbReference type="AlphaFoldDB" id="D8RH95"/>
<dbReference type="InterPro" id="IPR000659">
    <property type="entry name" value="Pyridox_Oxase"/>
</dbReference>
<dbReference type="KEGG" id="smo:SELMODRAFT_227980"/>
<dbReference type="InterPro" id="IPR024624">
    <property type="entry name" value="Pyridox_Oxase_Alr4036_FMN-bd"/>
</dbReference>
<organism evidence="11">
    <name type="scientific">Selaginella moellendorffii</name>
    <name type="common">Spikemoss</name>
    <dbReference type="NCBI Taxonomy" id="88036"/>
    <lineage>
        <taxon>Eukaryota</taxon>
        <taxon>Viridiplantae</taxon>
        <taxon>Streptophyta</taxon>
        <taxon>Embryophyta</taxon>
        <taxon>Tracheophyta</taxon>
        <taxon>Lycopodiopsida</taxon>
        <taxon>Selaginellales</taxon>
        <taxon>Selaginellaceae</taxon>
        <taxon>Selaginella</taxon>
    </lineage>
</organism>
<evidence type="ECO:0000256" key="8">
    <source>
        <dbReference type="SAM" id="MobiDB-lite"/>
    </source>
</evidence>
<comment type="cofactor">
    <cofactor evidence="1">
        <name>FMN</name>
        <dbReference type="ChEBI" id="CHEBI:58210"/>
    </cofactor>
</comment>
<evidence type="ECO:0000256" key="2">
    <source>
        <dbReference type="ARBA" id="ARBA00004738"/>
    </source>
</evidence>
<evidence type="ECO:0000256" key="3">
    <source>
        <dbReference type="ARBA" id="ARBA00005037"/>
    </source>
</evidence>
<comment type="pathway">
    <text evidence="3">Cofactor metabolism; pyridoxal 5'-phosphate salvage; pyridoxal 5'-phosphate from pyridoxine 5'-phosphate: step 1/1.</text>
</comment>
<dbReference type="Gene3D" id="2.30.110.10">
    <property type="entry name" value="Electron Transport, Fmn-binding Protein, Chain A"/>
    <property type="match status" value="1"/>
</dbReference>
<dbReference type="OMA" id="SEICWYF"/>
<keyword evidence="11" id="KW-1185">Reference proteome</keyword>
<dbReference type="EC" id="1.4.3.5" evidence="4"/>
<dbReference type="FunCoup" id="D8RH95">
    <property type="interactions" value="1773"/>
</dbReference>
<dbReference type="EMBL" id="GL377579">
    <property type="protein sequence ID" value="EFJ28735.1"/>
    <property type="molecule type" value="Genomic_DNA"/>
</dbReference>
<evidence type="ECO:0000256" key="5">
    <source>
        <dbReference type="ARBA" id="ARBA00022630"/>
    </source>
</evidence>
<dbReference type="eggNOG" id="KOG4558">
    <property type="taxonomic scope" value="Eukaryota"/>
</dbReference>
<dbReference type="HOGENOM" id="CLU_058669_1_2_1"/>
<dbReference type="Proteomes" id="UP000001514">
    <property type="component" value="Unassembled WGS sequence"/>
</dbReference>
<evidence type="ECO:0000259" key="9">
    <source>
        <dbReference type="Pfam" id="PF12766"/>
    </source>
</evidence>
<name>D8RH95_SELML</name>
<dbReference type="Pfam" id="PF12766">
    <property type="entry name" value="Pyridox_oxase_2"/>
    <property type="match status" value="1"/>
</dbReference>
<feature type="domain" description="Pyridoxamine 5'-phosphate oxidase Alr4036 family FMN-binding" evidence="9">
    <location>
        <begin position="7"/>
        <end position="98"/>
    </location>
</feature>
<keyword evidence="7" id="KW-0560">Oxidoreductase</keyword>
<evidence type="ECO:0000256" key="6">
    <source>
        <dbReference type="ARBA" id="ARBA00022643"/>
    </source>
</evidence>
<feature type="compositionally biased region" description="Basic and acidic residues" evidence="8">
    <location>
        <begin position="133"/>
        <end position="144"/>
    </location>
</feature>